<dbReference type="Gene3D" id="3.40.50.720">
    <property type="entry name" value="NAD(P)-binding Rossmann-like Domain"/>
    <property type="match status" value="1"/>
</dbReference>
<dbReference type="EMBL" id="CP029354">
    <property type="protein sequence ID" value="AWK88127.1"/>
    <property type="molecule type" value="Genomic_DNA"/>
</dbReference>
<gene>
    <name evidence="4" type="ORF">DEW08_18545</name>
</gene>
<dbReference type="AlphaFoldDB" id="A0A2S2CV21"/>
<accession>A0A2S2CV21</accession>
<dbReference type="PANTHER" id="PTHR43000">
    <property type="entry name" value="DTDP-D-GLUCOSE 4,6-DEHYDRATASE-RELATED"/>
    <property type="match status" value="1"/>
</dbReference>
<dbReference type="Pfam" id="PF01370">
    <property type="entry name" value="Epimerase"/>
    <property type="match status" value="1"/>
</dbReference>
<comment type="similarity">
    <text evidence="2">Belongs to the NAD(P)-dependent epimerase/dehydratase family.</text>
</comment>
<sequence>MNVLILGGDGYLGWPTAMHLAAAGHRVHVVDNYLRRRLALETRSEALIPTPDLNDRAETFRRLTGTATGVSIFDVTDAARLSALVERFKPDALVHYAEQPSAPYSMMGQDEARLTLENNIRSTFNVAWAVMTHAPACHIVKLGTMGEYGTPDIDIEEGFLTVEHKGRSDTFLYPRAAGSLYHTSKIMDTDLLWFYSRLYGLTVTDLMQGPVYGLSTIQADLDPALVPNFHYDDIFGTVINRFLVQSACGIPLTVYGKGGQTRGYINIRDTLRCIELAVTNPPARGEMRIFNQFTELFSILEIADRVRAAATLLGLTVEVQSVPNPRKEKERHRYVAHADSLLKLGLEPHRMTEEALAGMLERVLQHRHLIDTRRIMPRVRWS</sequence>
<dbReference type="KEGG" id="azz:DEW08_18545"/>
<dbReference type="OrthoDB" id="9771073at2"/>
<dbReference type="SUPFAM" id="SSF51735">
    <property type="entry name" value="NAD(P)-binding Rossmann-fold domains"/>
    <property type="match status" value="1"/>
</dbReference>
<protein>
    <submittedName>
        <fullName evidence="4">NAD-dependent dehydratase</fullName>
    </submittedName>
</protein>
<evidence type="ECO:0000256" key="1">
    <source>
        <dbReference type="ARBA" id="ARBA00005125"/>
    </source>
</evidence>
<dbReference type="Proteomes" id="UP000245629">
    <property type="component" value="Chromosome 3"/>
</dbReference>
<dbReference type="Gene3D" id="3.90.25.10">
    <property type="entry name" value="UDP-galactose 4-epimerase, domain 1"/>
    <property type="match status" value="1"/>
</dbReference>
<reference evidence="5" key="1">
    <citation type="submission" date="2018-05" db="EMBL/GenBank/DDBJ databases">
        <title>Azospirillum thermophila sp. nov., a novel isolated from hot spring.</title>
        <authorList>
            <person name="Zhao Z."/>
        </authorList>
    </citation>
    <scope>NUCLEOTIDE SEQUENCE [LARGE SCALE GENOMIC DNA]</scope>
    <source>
        <strain evidence="5">CFH 70021</strain>
    </source>
</reference>
<comment type="pathway">
    <text evidence="1">Bacterial outer membrane biogenesis; LPS O-antigen biosynthesis.</text>
</comment>
<dbReference type="InterPro" id="IPR001509">
    <property type="entry name" value="Epimerase_deHydtase"/>
</dbReference>
<dbReference type="RefSeq" id="WP_109330070.1">
    <property type="nucleotide sequence ID" value="NZ_CP029354.1"/>
</dbReference>
<feature type="domain" description="NAD-dependent epimerase/dehydratase" evidence="3">
    <location>
        <begin position="3"/>
        <end position="291"/>
    </location>
</feature>
<evidence type="ECO:0000313" key="4">
    <source>
        <dbReference type="EMBL" id="AWK88127.1"/>
    </source>
</evidence>
<proteinExistence type="inferred from homology"/>
<evidence type="ECO:0000313" key="5">
    <source>
        <dbReference type="Proteomes" id="UP000245629"/>
    </source>
</evidence>
<organism evidence="4 5">
    <name type="scientific">Azospirillum thermophilum</name>
    <dbReference type="NCBI Taxonomy" id="2202148"/>
    <lineage>
        <taxon>Bacteria</taxon>
        <taxon>Pseudomonadati</taxon>
        <taxon>Pseudomonadota</taxon>
        <taxon>Alphaproteobacteria</taxon>
        <taxon>Rhodospirillales</taxon>
        <taxon>Azospirillaceae</taxon>
        <taxon>Azospirillum</taxon>
    </lineage>
</organism>
<keyword evidence="5" id="KW-1185">Reference proteome</keyword>
<dbReference type="InterPro" id="IPR036291">
    <property type="entry name" value="NAD(P)-bd_dom_sf"/>
</dbReference>
<evidence type="ECO:0000259" key="3">
    <source>
        <dbReference type="Pfam" id="PF01370"/>
    </source>
</evidence>
<evidence type="ECO:0000256" key="2">
    <source>
        <dbReference type="ARBA" id="ARBA00007637"/>
    </source>
</evidence>
<name>A0A2S2CV21_9PROT</name>